<dbReference type="Pfam" id="PF13426">
    <property type="entry name" value="PAS_9"/>
    <property type="match status" value="1"/>
</dbReference>
<dbReference type="InterPro" id="IPR013767">
    <property type="entry name" value="PAS_fold"/>
</dbReference>
<feature type="domain" description="HTH luxR-type" evidence="2">
    <location>
        <begin position="407"/>
        <end position="472"/>
    </location>
</feature>
<dbReference type="SUPFAM" id="SSF55785">
    <property type="entry name" value="PYP-like sensor domain (PAS domain)"/>
    <property type="match status" value="2"/>
</dbReference>
<evidence type="ECO:0000313" key="3">
    <source>
        <dbReference type="EMBL" id="EMS77264.1"/>
    </source>
</evidence>
<dbReference type="PANTHER" id="PTHR44757">
    <property type="entry name" value="DIGUANYLATE CYCLASE DGCP"/>
    <property type="match status" value="1"/>
</dbReference>
<dbReference type="Gene3D" id="1.10.10.10">
    <property type="entry name" value="Winged helix-like DNA-binding domain superfamily/Winged helix DNA-binding domain"/>
    <property type="match status" value="1"/>
</dbReference>
<feature type="coiled-coil region" evidence="1">
    <location>
        <begin position="6"/>
        <end position="73"/>
    </location>
</feature>
<reference evidence="3 4" key="1">
    <citation type="journal article" date="2013" name="Genome Announc.">
        <title>Draft Genome Sequence of Desulfotignum phosphitoxidans DSM 13687 Strain FiPS-3.</title>
        <authorList>
            <person name="Poehlein A."/>
            <person name="Daniel R."/>
            <person name="Simeonova D.D."/>
        </authorList>
    </citation>
    <scope>NUCLEOTIDE SEQUENCE [LARGE SCALE GENOMIC DNA]</scope>
    <source>
        <strain evidence="3 4">DSM 13687</strain>
    </source>
</reference>
<proteinExistence type="predicted"/>
<gene>
    <name evidence="3" type="ORF">Dpo_18c00020</name>
</gene>
<sequence length="473" mass="55077">MNQMKNITAEEKFNALRRQAEALMANPDFSKRSVELEDPLQLIHELQTFQIELELQNEELLRAQQELMEFKIHYTQLYDFTPVGYVTLDAKGKIFDANMTLARMLETERGALVNRSLSDHILSQDQDIYYLHLQALFTYKKRQICDLKMKKKEGAFLDVQLESTAIPESCQGEARFRTVIIDVSDRKRTERLLKYGRHQLESVLNRIESSVYVADMTSHKILFMNTYMKKKHQADLTGQVCWAAIHGKQTGPCDICNNDTLVDEDGNPTEPCIWEVYDQESDQWHELTSLAVPWTDGRLVRLEIARDITRRKKAEKQQKEITLTLEEKVKQRTAELEDMNATLRILLKKREEDKNEIGENIFANHKLILAPIIENLKKNLTLESQKDMMDILETELKNIISPFSKKLSDHMVNLTPMEIHVADLVKFGKTNKEISEITHSSIHTISRHRENIRKKIGLKNKKINLRSFLLTLE</sequence>
<dbReference type="SMART" id="SM00421">
    <property type="entry name" value="HTH_LUXR"/>
    <property type="match status" value="1"/>
</dbReference>
<dbReference type="PROSITE" id="PS50043">
    <property type="entry name" value="HTH_LUXR_2"/>
    <property type="match status" value="1"/>
</dbReference>
<dbReference type="InterPro" id="IPR035965">
    <property type="entry name" value="PAS-like_dom_sf"/>
</dbReference>
<keyword evidence="3" id="KW-0418">Kinase</keyword>
<dbReference type="InterPro" id="IPR052155">
    <property type="entry name" value="Biofilm_reg_signaling"/>
</dbReference>
<dbReference type="RefSeq" id="WP_006968717.1">
    <property type="nucleotide sequence ID" value="NZ_APJX01000018.1"/>
</dbReference>
<keyword evidence="4" id="KW-1185">Reference proteome</keyword>
<evidence type="ECO:0000313" key="4">
    <source>
        <dbReference type="Proteomes" id="UP000014216"/>
    </source>
</evidence>
<dbReference type="PANTHER" id="PTHR44757:SF2">
    <property type="entry name" value="BIOFILM ARCHITECTURE MAINTENANCE PROTEIN MBAA"/>
    <property type="match status" value="1"/>
</dbReference>
<dbReference type="CDD" id="cd06170">
    <property type="entry name" value="LuxR_C_like"/>
    <property type="match status" value="1"/>
</dbReference>
<dbReference type="EMBL" id="APJX01000018">
    <property type="protein sequence ID" value="EMS77264.1"/>
    <property type="molecule type" value="Genomic_DNA"/>
</dbReference>
<dbReference type="InterPro" id="IPR016032">
    <property type="entry name" value="Sig_transdc_resp-reg_C-effctor"/>
</dbReference>
<dbReference type="InterPro" id="IPR000792">
    <property type="entry name" value="Tscrpt_reg_LuxR_C"/>
</dbReference>
<dbReference type="SUPFAM" id="SSF46894">
    <property type="entry name" value="C-terminal effector domain of the bipartite response regulators"/>
    <property type="match status" value="1"/>
</dbReference>
<dbReference type="GO" id="GO:0006355">
    <property type="term" value="P:regulation of DNA-templated transcription"/>
    <property type="evidence" value="ECO:0007669"/>
    <property type="project" value="InterPro"/>
</dbReference>
<evidence type="ECO:0000259" key="2">
    <source>
        <dbReference type="PROSITE" id="PS50043"/>
    </source>
</evidence>
<dbReference type="GO" id="GO:0003677">
    <property type="term" value="F:DNA binding"/>
    <property type="evidence" value="ECO:0007669"/>
    <property type="project" value="InterPro"/>
</dbReference>
<dbReference type="AlphaFoldDB" id="S0FVX0"/>
<protein>
    <submittedName>
        <fullName evidence="3">Multi-sensor hybrid histidine kinase</fullName>
    </submittedName>
</protein>
<feature type="coiled-coil region" evidence="1">
    <location>
        <begin position="311"/>
        <end position="356"/>
    </location>
</feature>
<dbReference type="Gene3D" id="3.30.450.20">
    <property type="entry name" value="PAS domain"/>
    <property type="match status" value="2"/>
</dbReference>
<dbReference type="GO" id="GO:0016301">
    <property type="term" value="F:kinase activity"/>
    <property type="evidence" value="ECO:0007669"/>
    <property type="project" value="UniProtKB-KW"/>
</dbReference>
<organism evidence="3 4">
    <name type="scientific">Desulfotignum phosphitoxidans DSM 13687</name>
    <dbReference type="NCBI Taxonomy" id="1286635"/>
    <lineage>
        <taxon>Bacteria</taxon>
        <taxon>Pseudomonadati</taxon>
        <taxon>Thermodesulfobacteriota</taxon>
        <taxon>Desulfobacteria</taxon>
        <taxon>Desulfobacterales</taxon>
        <taxon>Desulfobacteraceae</taxon>
        <taxon>Desulfotignum</taxon>
    </lineage>
</organism>
<evidence type="ECO:0000256" key="1">
    <source>
        <dbReference type="SAM" id="Coils"/>
    </source>
</evidence>
<name>S0FVX0_9BACT</name>
<comment type="caution">
    <text evidence="3">The sequence shown here is derived from an EMBL/GenBank/DDBJ whole genome shotgun (WGS) entry which is preliminary data.</text>
</comment>
<dbReference type="Pfam" id="PF00196">
    <property type="entry name" value="GerE"/>
    <property type="match status" value="1"/>
</dbReference>
<dbReference type="InterPro" id="IPR036388">
    <property type="entry name" value="WH-like_DNA-bd_sf"/>
</dbReference>
<dbReference type="CDD" id="cd00130">
    <property type="entry name" value="PAS"/>
    <property type="match status" value="1"/>
</dbReference>
<keyword evidence="3" id="KW-0808">Transferase</keyword>
<dbReference type="OrthoDB" id="5422462at2"/>
<dbReference type="PRINTS" id="PR00038">
    <property type="entry name" value="HTHLUXR"/>
</dbReference>
<keyword evidence="1" id="KW-0175">Coiled coil</keyword>
<dbReference type="InterPro" id="IPR000014">
    <property type="entry name" value="PAS"/>
</dbReference>
<accession>S0FVX0</accession>
<dbReference type="Pfam" id="PF00989">
    <property type="entry name" value="PAS"/>
    <property type="match status" value="1"/>
</dbReference>
<dbReference type="NCBIfam" id="TIGR00229">
    <property type="entry name" value="sensory_box"/>
    <property type="match status" value="1"/>
</dbReference>
<dbReference type="Proteomes" id="UP000014216">
    <property type="component" value="Unassembled WGS sequence"/>
</dbReference>